<evidence type="ECO:0000313" key="2">
    <source>
        <dbReference type="Proteomes" id="UP000182248"/>
    </source>
</evidence>
<organism evidence="1 2">
    <name type="scientific">Sinomicrobium oceani</name>
    <dbReference type="NCBI Taxonomy" id="1150368"/>
    <lineage>
        <taxon>Bacteria</taxon>
        <taxon>Pseudomonadati</taxon>
        <taxon>Bacteroidota</taxon>
        <taxon>Flavobacteriia</taxon>
        <taxon>Flavobacteriales</taxon>
        <taxon>Flavobacteriaceae</taxon>
        <taxon>Sinomicrobium</taxon>
    </lineage>
</organism>
<dbReference type="EMBL" id="FPJE01000031">
    <property type="protein sequence ID" value="SFW74106.1"/>
    <property type="molecule type" value="Genomic_DNA"/>
</dbReference>
<accession>A0A1K1RQD2</accession>
<dbReference type="STRING" id="1150368.SAMN02927921_03853"/>
<dbReference type="OrthoDB" id="1444051at2"/>
<dbReference type="Proteomes" id="UP000182248">
    <property type="component" value="Unassembled WGS sequence"/>
</dbReference>
<protein>
    <submittedName>
        <fullName evidence="1">Uncharacterized protein</fullName>
    </submittedName>
</protein>
<reference evidence="1 2" key="1">
    <citation type="submission" date="2016-11" db="EMBL/GenBank/DDBJ databases">
        <authorList>
            <person name="Jaros S."/>
            <person name="Januszkiewicz K."/>
            <person name="Wedrychowicz H."/>
        </authorList>
    </citation>
    <scope>NUCLEOTIDE SEQUENCE [LARGE SCALE GENOMIC DNA]</scope>
    <source>
        <strain evidence="1 2">CGMCC 1.12145</strain>
    </source>
</reference>
<keyword evidence="2" id="KW-1185">Reference proteome</keyword>
<gene>
    <name evidence="1" type="ORF">SAMN02927921_03853</name>
</gene>
<proteinExistence type="predicted"/>
<sequence length="91" mass="10631">MRVSLNKIALIEKLIFHANALSPEEKALFETYSILDPDFEQEIAQQKITMDCIQRSGRKALQREIRDVYNELFHPHAKNTLKSKISSLFRN</sequence>
<dbReference type="AlphaFoldDB" id="A0A1K1RQD2"/>
<evidence type="ECO:0000313" key="1">
    <source>
        <dbReference type="EMBL" id="SFW74106.1"/>
    </source>
</evidence>
<name>A0A1K1RQD2_9FLAO</name>
<dbReference type="RefSeq" id="WP_072319089.1">
    <property type="nucleotide sequence ID" value="NZ_FPJE01000031.1"/>
</dbReference>